<keyword evidence="2" id="KW-1185">Reference proteome</keyword>
<name>A0ACC2TK42_9FUNG</name>
<dbReference type="EMBL" id="QTSX02002845">
    <property type="protein sequence ID" value="KAJ9074850.1"/>
    <property type="molecule type" value="Genomic_DNA"/>
</dbReference>
<proteinExistence type="predicted"/>
<sequence>MWEKWQTTAPIAEAAEWIKLGFGIEQAQIWREYRIQPAQAAKLKGKVTPMEAKEWIHLGFEAEKIELWRSHVPNAKTANKYRKVGIEPSNAGRWAEMGMEPEEAQYFEKGGWTHARTETWLHNQEIKIEMFKLYIHYSATPEKILEWVRSRFHPARARQWMEIEIDIPLATSLDDAKITPNLIAEYIDTGYTLEEAIPLLFKGIPMDKAPSPKRKRGEHMSYSEKIRKGIPTGVTENGTIPFKDFLQEHVSQGNPFKSIPRSQVNHAMRVHILNLKKRNNLRMCTIHI</sequence>
<comment type="caution">
    <text evidence="1">The sequence shown here is derived from an EMBL/GenBank/DDBJ whole genome shotgun (WGS) entry which is preliminary data.</text>
</comment>
<protein>
    <submittedName>
        <fullName evidence="1">Uncharacterized protein</fullName>
    </submittedName>
</protein>
<gene>
    <name evidence="1" type="ORF">DSO57_1002280</name>
</gene>
<reference evidence="1" key="1">
    <citation type="submission" date="2022-04" db="EMBL/GenBank/DDBJ databases">
        <title>Genome of the entomopathogenic fungus Entomophthora muscae.</title>
        <authorList>
            <person name="Elya C."/>
            <person name="Lovett B.R."/>
            <person name="Lee E."/>
            <person name="Macias A.M."/>
            <person name="Hajek A.E."/>
            <person name="De Bivort B.L."/>
            <person name="Kasson M.T."/>
            <person name="De Fine Licht H.H."/>
            <person name="Stajich J.E."/>
        </authorList>
    </citation>
    <scope>NUCLEOTIDE SEQUENCE</scope>
    <source>
        <strain evidence="1">Berkeley</strain>
    </source>
</reference>
<evidence type="ECO:0000313" key="1">
    <source>
        <dbReference type="EMBL" id="KAJ9074850.1"/>
    </source>
</evidence>
<dbReference type="Proteomes" id="UP001165960">
    <property type="component" value="Unassembled WGS sequence"/>
</dbReference>
<organism evidence="1 2">
    <name type="scientific">Entomophthora muscae</name>
    <dbReference type="NCBI Taxonomy" id="34485"/>
    <lineage>
        <taxon>Eukaryota</taxon>
        <taxon>Fungi</taxon>
        <taxon>Fungi incertae sedis</taxon>
        <taxon>Zoopagomycota</taxon>
        <taxon>Entomophthoromycotina</taxon>
        <taxon>Entomophthoromycetes</taxon>
        <taxon>Entomophthorales</taxon>
        <taxon>Entomophthoraceae</taxon>
        <taxon>Entomophthora</taxon>
    </lineage>
</organism>
<evidence type="ECO:0000313" key="2">
    <source>
        <dbReference type="Proteomes" id="UP001165960"/>
    </source>
</evidence>
<accession>A0ACC2TK42</accession>